<accession>C1MXV2</accession>
<keyword evidence="2" id="KW-0808">Transferase</keyword>
<dbReference type="PANTHER" id="PTHR43448">
    <property type="entry name" value="PROTOHEME IX FARNESYLTRANSFERASE, MITOCHONDRIAL"/>
    <property type="match status" value="1"/>
</dbReference>
<dbReference type="FunFam" id="1.10.357.140:FF:000006">
    <property type="entry name" value="Protoheme IX farnesyltransferase, mitochondrial"/>
    <property type="match status" value="1"/>
</dbReference>
<comment type="subcellular location">
    <subcellularLocation>
        <location evidence="1">Membrane</location>
        <topology evidence="1">Multi-pass membrane protein</topology>
    </subcellularLocation>
</comment>
<dbReference type="STRING" id="564608.C1MXV2"/>
<dbReference type="PANTHER" id="PTHR43448:SF2">
    <property type="entry name" value="PROTOHEME IX FARNESYLTRANSFERASE, MITOCHONDRIAL"/>
    <property type="match status" value="1"/>
</dbReference>
<evidence type="ECO:0000313" key="11">
    <source>
        <dbReference type="Proteomes" id="UP000001876"/>
    </source>
</evidence>
<dbReference type="InterPro" id="IPR000537">
    <property type="entry name" value="UbiA_prenyltransferase"/>
</dbReference>
<dbReference type="GO" id="GO:0016020">
    <property type="term" value="C:membrane"/>
    <property type="evidence" value="ECO:0007669"/>
    <property type="project" value="UniProtKB-SubCell"/>
</dbReference>
<evidence type="ECO:0000256" key="6">
    <source>
        <dbReference type="ARBA" id="ARBA00023136"/>
    </source>
</evidence>
<evidence type="ECO:0000313" key="10">
    <source>
        <dbReference type="EMBL" id="EEH55529.1"/>
    </source>
</evidence>
<feature type="transmembrane region" description="Helical" evidence="9">
    <location>
        <begin position="158"/>
        <end position="179"/>
    </location>
</feature>
<keyword evidence="6 9" id="KW-0472">Membrane</keyword>
<sequence>MGLSAAATAGGEASASLARSIANALRVYHDLSKFKLSAFVVSTAAAGYVLGSGERVDWEGLGWTSLGTMLCSASANTFNQVFEVKNDSVMARTMRRPLPAKRCSVAHAATFGVLAGLAGVGVLTVKANNETAALGAFNIALYALCYTPLKQMHWLNTWAGAVVGAIPPVMGWCAARGAIEPAAGVLAAALYYWQMPHFMALAYMARDDYVRRVLSHTGGYRMLSHPAYDATGRRLAAVALRNAVYMFPLGVVAVTCGLTTAPFAYEAALLAAPMALSAAVFYRRPSTTHARRMFHGSLVYLPVFQGLACLHRIPRAEDARRAPLAVSAPPMERWWAWSEWSVDGWTAWDGLAELGAGMDRSSQAPFPFLPPPTWATGEGDDAGGGARCPHKVDFEPGRSSGAVVETRRWWGRGTRRSSKTSEERR</sequence>
<evidence type="ECO:0000256" key="2">
    <source>
        <dbReference type="ARBA" id="ARBA00022679"/>
    </source>
</evidence>
<dbReference type="GeneID" id="9685896"/>
<dbReference type="Gene3D" id="1.10.357.140">
    <property type="entry name" value="UbiA prenyltransferase"/>
    <property type="match status" value="1"/>
</dbReference>
<dbReference type="NCBIfam" id="TIGR01473">
    <property type="entry name" value="cyoE_ctaB"/>
    <property type="match status" value="1"/>
</dbReference>
<keyword evidence="5" id="KW-0350">Heme biosynthesis</keyword>
<feature type="transmembrane region" description="Helical" evidence="9">
    <location>
        <begin position="243"/>
        <end position="261"/>
    </location>
</feature>
<dbReference type="EMBL" id="GG663742">
    <property type="protein sequence ID" value="EEH55529.1"/>
    <property type="molecule type" value="Genomic_DNA"/>
</dbReference>
<gene>
    <name evidence="10" type="ORF">MICPUCDRAFT_34718</name>
</gene>
<keyword evidence="4 9" id="KW-1133">Transmembrane helix</keyword>
<name>C1MXV2_MICPC</name>
<dbReference type="eggNOG" id="KOG1380">
    <property type="taxonomic scope" value="Eukaryota"/>
</dbReference>
<dbReference type="InterPro" id="IPR044878">
    <property type="entry name" value="UbiA_sf"/>
</dbReference>
<evidence type="ECO:0000256" key="7">
    <source>
        <dbReference type="ARBA" id="ARBA00030253"/>
    </source>
</evidence>
<feature type="compositionally biased region" description="Basic residues" evidence="8">
    <location>
        <begin position="409"/>
        <end position="418"/>
    </location>
</feature>
<keyword evidence="11" id="KW-1185">Reference proteome</keyword>
<organism evidence="11">
    <name type="scientific">Micromonas pusilla (strain CCMP1545)</name>
    <name type="common">Picoplanktonic green alga</name>
    <dbReference type="NCBI Taxonomy" id="564608"/>
    <lineage>
        <taxon>Eukaryota</taxon>
        <taxon>Viridiplantae</taxon>
        <taxon>Chlorophyta</taxon>
        <taxon>Mamiellophyceae</taxon>
        <taxon>Mamiellales</taxon>
        <taxon>Mamiellaceae</taxon>
        <taxon>Micromonas</taxon>
    </lineage>
</organism>
<evidence type="ECO:0000256" key="9">
    <source>
        <dbReference type="SAM" id="Phobius"/>
    </source>
</evidence>
<dbReference type="InterPro" id="IPR006369">
    <property type="entry name" value="Protohaem_IX_farnesylTrfase"/>
</dbReference>
<feature type="transmembrane region" description="Helical" evidence="9">
    <location>
        <begin position="185"/>
        <end position="205"/>
    </location>
</feature>
<keyword evidence="3 9" id="KW-0812">Transmembrane</keyword>
<dbReference type="GO" id="GO:0006784">
    <property type="term" value="P:heme A biosynthetic process"/>
    <property type="evidence" value="ECO:0007669"/>
    <property type="project" value="TreeGrafter"/>
</dbReference>
<dbReference type="CDD" id="cd13957">
    <property type="entry name" value="PT_UbiA_Cox10"/>
    <property type="match status" value="1"/>
</dbReference>
<dbReference type="RefSeq" id="XP_003060760.1">
    <property type="nucleotide sequence ID" value="XM_003060714.1"/>
</dbReference>
<evidence type="ECO:0000256" key="1">
    <source>
        <dbReference type="ARBA" id="ARBA00004141"/>
    </source>
</evidence>
<dbReference type="KEGG" id="mpp:MICPUCDRAFT_34718"/>
<evidence type="ECO:0000256" key="3">
    <source>
        <dbReference type="ARBA" id="ARBA00022692"/>
    </source>
</evidence>
<dbReference type="OMA" id="MVWDRDI"/>
<dbReference type="OrthoDB" id="5211at2759"/>
<proteinExistence type="predicted"/>
<dbReference type="Pfam" id="PF01040">
    <property type="entry name" value="UbiA"/>
    <property type="match status" value="1"/>
</dbReference>
<dbReference type="GO" id="GO:0008495">
    <property type="term" value="F:protoheme IX farnesyltransferase activity"/>
    <property type="evidence" value="ECO:0007669"/>
    <property type="project" value="InterPro"/>
</dbReference>
<reference evidence="10 11" key="1">
    <citation type="journal article" date="2009" name="Science">
        <title>Green evolution and dynamic adaptations revealed by genomes of the marine picoeukaryotes Micromonas.</title>
        <authorList>
            <person name="Worden A.Z."/>
            <person name="Lee J.H."/>
            <person name="Mock T."/>
            <person name="Rouze P."/>
            <person name="Simmons M.P."/>
            <person name="Aerts A.L."/>
            <person name="Allen A.E."/>
            <person name="Cuvelier M.L."/>
            <person name="Derelle E."/>
            <person name="Everett M.V."/>
            <person name="Foulon E."/>
            <person name="Grimwood J."/>
            <person name="Gundlach H."/>
            <person name="Henrissat B."/>
            <person name="Napoli C."/>
            <person name="McDonald S.M."/>
            <person name="Parker M.S."/>
            <person name="Rombauts S."/>
            <person name="Salamov A."/>
            <person name="Von Dassow P."/>
            <person name="Badger J.H."/>
            <person name="Coutinho P.M."/>
            <person name="Demir E."/>
            <person name="Dubchak I."/>
            <person name="Gentemann C."/>
            <person name="Eikrem W."/>
            <person name="Gready J.E."/>
            <person name="John U."/>
            <person name="Lanier W."/>
            <person name="Lindquist E.A."/>
            <person name="Lucas S."/>
            <person name="Mayer K.F."/>
            <person name="Moreau H."/>
            <person name="Not F."/>
            <person name="Otillar R."/>
            <person name="Panaud O."/>
            <person name="Pangilinan J."/>
            <person name="Paulsen I."/>
            <person name="Piegu B."/>
            <person name="Poliakov A."/>
            <person name="Robbens S."/>
            <person name="Schmutz J."/>
            <person name="Toulza E."/>
            <person name="Wyss T."/>
            <person name="Zelensky A."/>
            <person name="Zhou K."/>
            <person name="Armbrust E.V."/>
            <person name="Bhattacharya D."/>
            <person name="Goodenough U.W."/>
            <person name="Van de Peer Y."/>
            <person name="Grigoriev I.V."/>
        </authorList>
    </citation>
    <scope>NUCLEOTIDE SEQUENCE [LARGE SCALE GENOMIC DNA]</scope>
    <source>
        <strain evidence="10 11">CCMP1545</strain>
    </source>
</reference>
<feature type="transmembrane region" description="Helical" evidence="9">
    <location>
        <begin position="131"/>
        <end position="149"/>
    </location>
</feature>
<evidence type="ECO:0000256" key="8">
    <source>
        <dbReference type="SAM" id="MobiDB-lite"/>
    </source>
</evidence>
<evidence type="ECO:0000256" key="4">
    <source>
        <dbReference type="ARBA" id="ARBA00022989"/>
    </source>
</evidence>
<dbReference type="GO" id="GO:0005739">
    <property type="term" value="C:mitochondrion"/>
    <property type="evidence" value="ECO:0007669"/>
    <property type="project" value="TreeGrafter"/>
</dbReference>
<dbReference type="Proteomes" id="UP000001876">
    <property type="component" value="Unassembled WGS sequence"/>
</dbReference>
<feature type="region of interest" description="Disordered" evidence="8">
    <location>
        <begin position="374"/>
        <end position="425"/>
    </location>
</feature>
<dbReference type="AlphaFoldDB" id="C1MXV2"/>
<evidence type="ECO:0000256" key="5">
    <source>
        <dbReference type="ARBA" id="ARBA00023133"/>
    </source>
</evidence>
<protein>
    <recommendedName>
        <fullName evidence="7">Heme O synthase</fullName>
    </recommendedName>
</protein>
<feature type="transmembrane region" description="Helical" evidence="9">
    <location>
        <begin position="104"/>
        <end position="125"/>
    </location>
</feature>